<evidence type="ECO:0000313" key="3">
    <source>
        <dbReference type="EMBL" id="KAL3406854.1"/>
    </source>
</evidence>
<organism evidence="3 4">
    <name type="scientific">Trichogramma kaykai</name>
    <dbReference type="NCBI Taxonomy" id="54128"/>
    <lineage>
        <taxon>Eukaryota</taxon>
        <taxon>Metazoa</taxon>
        <taxon>Ecdysozoa</taxon>
        <taxon>Arthropoda</taxon>
        <taxon>Hexapoda</taxon>
        <taxon>Insecta</taxon>
        <taxon>Pterygota</taxon>
        <taxon>Neoptera</taxon>
        <taxon>Endopterygota</taxon>
        <taxon>Hymenoptera</taxon>
        <taxon>Apocrita</taxon>
        <taxon>Proctotrupomorpha</taxon>
        <taxon>Chalcidoidea</taxon>
        <taxon>Trichogrammatidae</taxon>
        <taxon>Trichogramma</taxon>
    </lineage>
</organism>
<evidence type="ECO:0000259" key="2">
    <source>
        <dbReference type="PROSITE" id="PS50106"/>
    </source>
</evidence>
<dbReference type="Pfam" id="PF00595">
    <property type="entry name" value="PDZ"/>
    <property type="match status" value="2"/>
</dbReference>
<feature type="region of interest" description="Disordered" evidence="1">
    <location>
        <begin position="1"/>
        <end position="82"/>
    </location>
</feature>
<dbReference type="InterPro" id="IPR036034">
    <property type="entry name" value="PDZ_sf"/>
</dbReference>
<feature type="region of interest" description="Disordered" evidence="1">
    <location>
        <begin position="1015"/>
        <end position="1036"/>
    </location>
</feature>
<dbReference type="SMART" id="SM00228">
    <property type="entry name" value="PDZ"/>
    <property type="match status" value="2"/>
</dbReference>
<feature type="compositionally biased region" description="Low complexity" evidence="1">
    <location>
        <begin position="216"/>
        <end position="255"/>
    </location>
</feature>
<evidence type="ECO:0000313" key="4">
    <source>
        <dbReference type="Proteomes" id="UP001627154"/>
    </source>
</evidence>
<feature type="compositionally biased region" description="Basic and acidic residues" evidence="1">
    <location>
        <begin position="547"/>
        <end position="560"/>
    </location>
</feature>
<dbReference type="EMBL" id="JBJJXI010000018">
    <property type="protein sequence ID" value="KAL3406854.1"/>
    <property type="molecule type" value="Genomic_DNA"/>
</dbReference>
<feature type="compositionally biased region" description="Low complexity" evidence="1">
    <location>
        <begin position="638"/>
        <end position="650"/>
    </location>
</feature>
<gene>
    <name evidence="3" type="ORF">TKK_000977</name>
</gene>
<dbReference type="PROSITE" id="PS50106">
    <property type="entry name" value="PDZ"/>
    <property type="match status" value="2"/>
</dbReference>
<feature type="compositionally biased region" description="Low complexity" evidence="1">
    <location>
        <begin position="714"/>
        <end position="731"/>
    </location>
</feature>
<keyword evidence="4" id="KW-1185">Reference proteome</keyword>
<sequence>MFKRLTRTRRHSADEIGGLHHVSGKNFSGDADFQPQRYRDKSDHHHHHHHRSREPSPASSSLRYGSNGSSTTTCPSPTPQSYLHSAKSRFARRSCGDAYSLLSCSDEDASSNSGESTCTTRSASQRDDEQQQQQPRREKERDYTLVTAVPAFIVEHVEPEKQKSGGLKDVWGLRRMGKKLDSFRRSGSRDSICGTIPERPDTNHNHIDGGGGGGTNNNNDYSSDNNNFNHNNHSLGRNNNKNNNHNNNHNNNQCNEKLRRSSSTEKKSGKRSASPFKSFFIRMGSTGMLNTSSSSKNHQQQQQSHQSQQQQQHRSRRSSQANCDSSGKTSSQTTGDKDGLFRSCSTSQLNTSPTYVKGDDPSEGIDLRMTSNKLSSLSPAQQQQQQQSDCLQSKTMSCDNLSGSRRRGSSCDEDDSLYGHEDDDDDEEVGRCQSTTPSFAPCDYNVPCRSDCMRKSSSCDGFKESGKKGSFPYAFLRSRLSVLPEESSSASSARNNYHGGSKEERLFKTASEEHFPALLKIEDSFADGTTTLGRRRPVKSNSSYNNHLEHRQQQYRDHRSSSGSRYRLGGDYARNSYAEEDNGGSSSGYFKVPSIMRNTGNSDGQRNSVSLPYQHQINDSAEPMSLDLSYDCQSERPASATATARTTATSINDNRRNSVAFGNSSHHVIATATNGVGEQRLSSHYVSSNESGYDSDGTRGESAASEVENHLKNGSAATSSSGGDGSSDTSSVIDAELDKPVRSSTPASDDQVCATTIKDDGGCGTGLDGLRWHRSSSGRMLPSINQANSGNKSESCSGGGGGILASAHRVRLQQDKTRFLTDIIEPATQTQAAATQRIRRTRLVQLRKSEPKESLGIRLAQQRLGESRHYVVVQLESDGIAHRDGRLRLGDEIVEVEGKDLRSLSDLDEVQEFLRSCEATTIHLKTVYEETVPQIFPLEEVKHRQQQDDAASMTTTTTTTTINKSNSTTRRSEYMESSRNLGGGGTLDRLDRAKILAHKRPDYLALNKIASSPSGVSITKTTTTTTTQQQQQQQPQQLVTTRHVVRFEKGAGKPSLGFSVVGGRDSPKGDMGIFVRRIFSGGQADVQKSLFQGDEILSINGKVLRGCTHQEVIEQFKGIREGIVELELARRHRHPKVPLKTAPY</sequence>
<feature type="compositionally biased region" description="Basic and acidic residues" evidence="1">
    <location>
        <begin position="124"/>
        <end position="143"/>
    </location>
</feature>
<feature type="domain" description="PDZ" evidence="2">
    <location>
        <begin position="1044"/>
        <end position="1117"/>
    </location>
</feature>
<dbReference type="PANTHER" id="PTHR11324">
    <property type="entry name" value="IL16-RELATED"/>
    <property type="match status" value="1"/>
</dbReference>
<dbReference type="Proteomes" id="UP001627154">
    <property type="component" value="Unassembled WGS sequence"/>
</dbReference>
<feature type="compositionally biased region" description="Polar residues" evidence="1">
    <location>
        <begin position="321"/>
        <end position="334"/>
    </location>
</feature>
<feature type="region of interest" description="Disordered" evidence="1">
    <location>
        <begin position="943"/>
        <end position="985"/>
    </location>
</feature>
<dbReference type="Gene3D" id="2.30.42.10">
    <property type="match status" value="2"/>
</dbReference>
<feature type="compositionally biased region" description="Basic residues" evidence="1">
    <location>
        <begin position="1"/>
        <end position="10"/>
    </location>
</feature>
<feature type="compositionally biased region" description="Polar residues" evidence="1">
    <location>
        <begin position="110"/>
        <end position="123"/>
    </location>
</feature>
<feature type="compositionally biased region" description="Acidic residues" evidence="1">
    <location>
        <begin position="411"/>
        <end position="428"/>
    </location>
</feature>
<dbReference type="AlphaFoldDB" id="A0ABD2XP09"/>
<feature type="region of interest" description="Disordered" evidence="1">
    <location>
        <begin position="529"/>
        <end position="609"/>
    </location>
</feature>
<accession>A0ABD2XP09</accession>
<feature type="region of interest" description="Disordered" evidence="1">
    <location>
        <begin position="104"/>
        <end position="143"/>
    </location>
</feature>
<dbReference type="PANTHER" id="PTHR11324:SF16">
    <property type="entry name" value="PDZ DOMAIN-CONTAINING PROTEIN 2"/>
    <property type="match status" value="1"/>
</dbReference>
<dbReference type="SUPFAM" id="SSF50156">
    <property type="entry name" value="PDZ domain-like"/>
    <property type="match status" value="2"/>
</dbReference>
<feature type="compositionally biased region" description="Polar residues" evidence="1">
    <location>
        <begin position="343"/>
        <end position="354"/>
    </location>
</feature>
<feature type="region of interest" description="Disordered" evidence="1">
    <location>
        <begin position="636"/>
        <end position="659"/>
    </location>
</feature>
<feature type="domain" description="PDZ" evidence="2">
    <location>
        <begin position="843"/>
        <end position="905"/>
    </location>
</feature>
<proteinExistence type="predicted"/>
<feature type="compositionally biased region" description="Basic and acidic residues" evidence="1">
    <location>
        <begin position="256"/>
        <end position="267"/>
    </location>
</feature>
<reference evidence="3 4" key="1">
    <citation type="journal article" date="2024" name="bioRxiv">
        <title>A reference genome for Trichogramma kaykai: A tiny desert-dwelling parasitoid wasp with competing sex-ratio distorters.</title>
        <authorList>
            <person name="Culotta J."/>
            <person name="Lindsey A.R."/>
        </authorList>
    </citation>
    <scope>NUCLEOTIDE SEQUENCE [LARGE SCALE GENOMIC DNA]</scope>
    <source>
        <strain evidence="3 4">KSX58</strain>
    </source>
</reference>
<protein>
    <recommendedName>
        <fullName evidence="2">PDZ domain-containing protein</fullName>
    </recommendedName>
</protein>
<dbReference type="CDD" id="cd00136">
    <property type="entry name" value="PDZ_canonical"/>
    <property type="match status" value="1"/>
</dbReference>
<dbReference type="InterPro" id="IPR001478">
    <property type="entry name" value="PDZ"/>
</dbReference>
<comment type="caution">
    <text evidence="3">The sequence shown here is derived from an EMBL/GenBank/DDBJ whole genome shotgun (WGS) entry which is preliminary data.</text>
</comment>
<feature type="compositionally biased region" description="Low complexity" evidence="1">
    <location>
        <begin position="1019"/>
        <end position="1036"/>
    </location>
</feature>
<feature type="compositionally biased region" description="Low complexity" evidence="1">
    <location>
        <begin position="374"/>
        <end position="393"/>
    </location>
</feature>
<feature type="compositionally biased region" description="Low complexity" evidence="1">
    <location>
        <begin position="292"/>
        <end position="312"/>
    </location>
</feature>
<feature type="region of interest" description="Disordered" evidence="1">
    <location>
        <begin position="182"/>
        <end position="432"/>
    </location>
</feature>
<feature type="compositionally biased region" description="Low complexity" evidence="1">
    <location>
        <begin position="59"/>
        <end position="81"/>
    </location>
</feature>
<feature type="compositionally biased region" description="Low complexity" evidence="1">
    <location>
        <begin position="561"/>
        <end position="570"/>
    </location>
</feature>
<feature type="region of interest" description="Disordered" evidence="1">
    <location>
        <begin position="685"/>
        <end position="731"/>
    </location>
</feature>
<name>A0ABD2XP09_9HYME</name>
<evidence type="ECO:0000256" key="1">
    <source>
        <dbReference type="SAM" id="MobiDB-lite"/>
    </source>
</evidence>
<feature type="compositionally biased region" description="Polar residues" evidence="1">
    <location>
        <begin position="596"/>
        <end position="609"/>
    </location>
</feature>
<feature type="compositionally biased region" description="Polar residues" evidence="1">
    <location>
        <begin position="394"/>
        <end position="403"/>
    </location>
</feature>
<feature type="compositionally biased region" description="Basic and acidic residues" evidence="1">
    <location>
        <begin position="198"/>
        <end position="207"/>
    </location>
</feature>